<dbReference type="Gene3D" id="1.10.10.630">
    <property type="entry name" value="DnaD domain-like"/>
    <property type="match status" value="2"/>
</dbReference>
<dbReference type="InterPro" id="IPR006343">
    <property type="entry name" value="DnaB/C_C"/>
</dbReference>
<evidence type="ECO:0000313" key="5">
    <source>
        <dbReference type="Proteomes" id="UP000235589"/>
    </source>
</evidence>
<evidence type="ECO:0000256" key="2">
    <source>
        <dbReference type="SAM" id="MobiDB-lite"/>
    </source>
</evidence>
<dbReference type="GeneID" id="98062575"/>
<feature type="domain" description="DnaB/C C-terminal" evidence="3">
    <location>
        <begin position="127"/>
        <end position="199"/>
    </location>
</feature>
<proteinExistence type="inferred from homology"/>
<dbReference type="KEGG" id="mpec:B9O19_01168"/>
<dbReference type="PANTHER" id="PTHR37293:SF5">
    <property type="entry name" value="DNA REPLICATION PROTEIN"/>
    <property type="match status" value="1"/>
</dbReference>
<evidence type="ECO:0000259" key="3">
    <source>
        <dbReference type="Pfam" id="PF07261"/>
    </source>
</evidence>
<feature type="compositionally biased region" description="Polar residues" evidence="2">
    <location>
        <begin position="302"/>
        <end position="311"/>
    </location>
</feature>
<comment type="similarity">
    <text evidence="1">Belongs to the DnaB/DnaD family.</text>
</comment>
<dbReference type="RefSeq" id="WP_102365542.1">
    <property type="nucleotide sequence ID" value="NZ_CP020991.1"/>
</dbReference>
<feature type="compositionally biased region" description="Basic and acidic residues" evidence="2">
    <location>
        <begin position="79"/>
        <end position="89"/>
    </location>
</feature>
<dbReference type="SUPFAM" id="SSF158499">
    <property type="entry name" value="DnaD domain-like"/>
    <property type="match status" value="2"/>
</dbReference>
<dbReference type="OrthoDB" id="1652900at2"/>
<name>A0A2K9P3A3_9FIRM</name>
<evidence type="ECO:0000256" key="1">
    <source>
        <dbReference type="ARBA" id="ARBA00093462"/>
    </source>
</evidence>
<feature type="region of interest" description="Disordered" evidence="2">
    <location>
        <begin position="79"/>
        <end position="112"/>
    </location>
</feature>
<dbReference type="InterPro" id="IPR017019">
    <property type="entry name" value="DNA_replication_prd_bac"/>
</dbReference>
<dbReference type="InterPro" id="IPR034829">
    <property type="entry name" value="DnaD-like_sf"/>
</dbReference>
<accession>A0A2K9P3A3</accession>
<feature type="domain" description="DnaB/C C-terminal" evidence="3">
    <location>
        <begin position="220"/>
        <end position="284"/>
    </location>
</feature>
<keyword evidence="5" id="KW-1185">Reference proteome</keyword>
<sequence length="336" mass="38672">MDKIELSFEFVEKYVRFANPQYIQVYLYTKYLLNHNDEMPNAETVAGGLCLPADRIKFIFGYWVSLGEMRQIDEDTYEFTEKDKSDKNPSARPTKRKRSNAKMRPSYKSSEIDSAADKNQVLSGMFYQAESILGHMLSGNEIELLYSFYDWLGLPCEVIVMLLSYAAKQGKVGKRYLETVAIDWADKGIDTFDKAEEYITQLEEIGSNEHKIRTILGIYDRALTQTEKKYISAWTEELNISPELVSLAYDKTVENTGKLSFAYMNKILVSWHGEGIKDADGVKRSEEIYGKTKGQKSKKAEQNSNVQKSKFNNYNDTNKTDYDALEEKLLDMMLDN</sequence>
<dbReference type="AlphaFoldDB" id="A0A2K9P3A3"/>
<reference evidence="4 5" key="1">
    <citation type="submission" date="2017-04" db="EMBL/GenBank/DDBJ databases">
        <title>Monoglobus pectinilyticus 14 draft genome.</title>
        <authorList>
            <person name="Kim C."/>
            <person name="Rosendale D.I."/>
            <person name="Kelly W.J."/>
            <person name="Tannock G.W."/>
            <person name="Patchett M.L."/>
            <person name="Jordens J.Z."/>
        </authorList>
    </citation>
    <scope>NUCLEOTIDE SEQUENCE [LARGE SCALE GENOMIC DNA]</scope>
    <source>
        <strain evidence="4 5">14</strain>
    </source>
</reference>
<organism evidence="4 5">
    <name type="scientific">Monoglobus pectinilyticus</name>
    <dbReference type="NCBI Taxonomy" id="1981510"/>
    <lineage>
        <taxon>Bacteria</taxon>
        <taxon>Bacillati</taxon>
        <taxon>Bacillota</taxon>
        <taxon>Clostridia</taxon>
        <taxon>Monoglobales</taxon>
        <taxon>Monoglobaceae</taxon>
        <taxon>Monoglobus</taxon>
    </lineage>
</organism>
<dbReference type="EMBL" id="CP020991">
    <property type="protein sequence ID" value="AUO19329.1"/>
    <property type="molecule type" value="Genomic_DNA"/>
</dbReference>
<dbReference type="Pfam" id="PF07261">
    <property type="entry name" value="DnaB_2"/>
    <property type="match status" value="2"/>
</dbReference>
<dbReference type="InterPro" id="IPR053162">
    <property type="entry name" value="DnaD"/>
</dbReference>
<feature type="region of interest" description="Disordered" evidence="2">
    <location>
        <begin position="290"/>
        <end position="314"/>
    </location>
</feature>
<gene>
    <name evidence="4" type="ORF">B9O19_01168</name>
</gene>
<dbReference type="PIRSF" id="PIRSF033722">
    <property type="entry name" value="DnaD_CA_C3587_prd"/>
    <property type="match status" value="1"/>
</dbReference>
<dbReference type="Proteomes" id="UP000235589">
    <property type="component" value="Chromosome"/>
</dbReference>
<dbReference type="NCBIfam" id="TIGR01446">
    <property type="entry name" value="DnaD_dom"/>
    <property type="match status" value="2"/>
</dbReference>
<evidence type="ECO:0000313" key="4">
    <source>
        <dbReference type="EMBL" id="AUO19329.1"/>
    </source>
</evidence>
<dbReference type="PANTHER" id="PTHR37293">
    <property type="entry name" value="PHAGE REPLICATION PROTEIN-RELATED"/>
    <property type="match status" value="1"/>
</dbReference>
<protein>
    <submittedName>
        <fullName evidence="4">DNA replication protein dnaD</fullName>
    </submittedName>
</protein>